<dbReference type="OrthoDB" id="1069523at2759"/>
<name>A0A2J7RDY6_9NEOP</name>
<keyword evidence="2 5" id="KW-0479">Metal-binding</keyword>
<evidence type="ECO:0000256" key="3">
    <source>
        <dbReference type="ARBA" id="ARBA00023002"/>
    </source>
</evidence>
<dbReference type="GO" id="GO:0042574">
    <property type="term" value="P:retinal metabolic process"/>
    <property type="evidence" value="ECO:0007669"/>
    <property type="project" value="TreeGrafter"/>
</dbReference>
<dbReference type="GO" id="GO:0010436">
    <property type="term" value="F:carotenoid dioxygenase activity"/>
    <property type="evidence" value="ECO:0007669"/>
    <property type="project" value="TreeGrafter"/>
</dbReference>
<evidence type="ECO:0000256" key="2">
    <source>
        <dbReference type="ARBA" id="ARBA00022723"/>
    </source>
</evidence>
<dbReference type="PANTHER" id="PTHR10543:SF24">
    <property type="entry name" value="CAROTENOID ISOMEROOXYGENASE"/>
    <property type="match status" value="1"/>
</dbReference>
<organism evidence="6 7">
    <name type="scientific">Cryptotermes secundus</name>
    <dbReference type="NCBI Taxonomy" id="105785"/>
    <lineage>
        <taxon>Eukaryota</taxon>
        <taxon>Metazoa</taxon>
        <taxon>Ecdysozoa</taxon>
        <taxon>Arthropoda</taxon>
        <taxon>Hexapoda</taxon>
        <taxon>Insecta</taxon>
        <taxon>Pterygota</taxon>
        <taxon>Neoptera</taxon>
        <taxon>Polyneoptera</taxon>
        <taxon>Dictyoptera</taxon>
        <taxon>Blattodea</taxon>
        <taxon>Blattoidea</taxon>
        <taxon>Termitoidae</taxon>
        <taxon>Kalotermitidae</taxon>
        <taxon>Cryptotermitinae</taxon>
        <taxon>Cryptotermes</taxon>
    </lineage>
</organism>
<gene>
    <name evidence="6" type="primary">ninaB</name>
    <name evidence="6" type="ORF">B7P43_G04848</name>
</gene>
<evidence type="ECO:0000256" key="5">
    <source>
        <dbReference type="PIRSR" id="PIRSR604294-1"/>
    </source>
</evidence>
<evidence type="ECO:0000313" key="6">
    <source>
        <dbReference type="EMBL" id="PNF39042.1"/>
    </source>
</evidence>
<accession>A0A2J7RDY6</accession>
<comment type="similarity">
    <text evidence="1">Belongs to the carotenoid oxygenase family.</text>
</comment>
<dbReference type="Proteomes" id="UP000235965">
    <property type="component" value="Unassembled WGS sequence"/>
</dbReference>
<protein>
    <submittedName>
        <fullName evidence="6">Carotenoid isomerooxygenase</fullName>
    </submittedName>
</protein>
<reference evidence="6 7" key="1">
    <citation type="submission" date="2017-12" db="EMBL/GenBank/DDBJ databases">
        <title>Hemimetabolous genomes reveal molecular basis of termite eusociality.</title>
        <authorList>
            <person name="Harrison M.C."/>
            <person name="Jongepier E."/>
            <person name="Robertson H.M."/>
            <person name="Arning N."/>
            <person name="Bitard-Feildel T."/>
            <person name="Chao H."/>
            <person name="Childers C.P."/>
            <person name="Dinh H."/>
            <person name="Doddapaneni H."/>
            <person name="Dugan S."/>
            <person name="Gowin J."/>
            <person name="Greiner C."/>
            <person name="Han Y."/>
            <person name="Hu H."/>
            <person name="Hughes D.S.T."/>
            <person name="Huylmans A.-K."/>
            <person name="Kemena C."/>
            <person name="Kremer L.P.M."/>
            <person name="Lee S.L."/>
            <person name="Lopez-Ezquerra A."/>
            <person name="Mallet L."/>
            <person name="Monroy-Kuhn J.M."/>
            <person name="Moser A."/>
            <person name="Murali S.C."/>
            <person name="Muzny D.M."/>
            <person name="Otani S."/>
            <person name="Piulachs M.-D."/>
            <person name="Poelchau M."/>
            <person name="Qu J."/>
            <person name="Schaub F."/>
            <person name="Wada-Katsumata A."/>
            <person name="Worley K.C."/>
            <person name="Xie Q."/>
            <person name="Ylla G."/>
            <person name="Poulsen M."/>
            <person name="Gibbs R.A."/>
            <person name="Schal C."/>
            <person name="Richards S."/>
            <person name="Belles X."/>
            <person name="Korb J."/>
            <person name="Bornberg-Bauer E."/>
        </authorList>
    </citation>
    <scope>NUCLEOTIDE SEQUENCE [LARGE SCALE GENOMIC DNA]</scope>
    <source>
        <tissue evidence="6">Whole body</tissue>
    </source>
</reference>
<sequence length="796" mass="88295">MKDVANSENDNFTPVINYSTSDNGWSTPTNGWATPSSGYGTPVGVGTPSCRRRILAGNHNDEIYSTSDSGWATPSSGYGSPVGIGTPSCRRRILVENHKSEIYSTSHSGWATPSSGYGSPVGVGTPSCRRRILGENHKSEIYSTSDSGIPGGSREIVGACLAVGTEGNHDKPYRTSLSSGNILDFYSGGDSEEASGQVKGIDSICSDRDASLLRKLQTGEDLYPFCDASVWLRSCSQEVVEPLEGKITGCIPYWLKGSLLRNGPGSLKVGDMTFGHLFDGSALLHRFAIDGGHVTYQSRFLKTQTYKRNMAAQRIVVTEFGTKAVPDPCQTIFQRVSALFTPGETTSDNAMISVYPFGDELYALTEYPVIHRFDPITLDTLDRVNVSKYVGIVNHTSHPHVMDDGTVYNLGMSISVTGPHYAIIKFPPTCDVKSAGDGCSNKRLSMFEQARIIGSIPARWPLHPAYMHTFGSTENYFVIVEQPLSVSVPAMVRNHLLNEPMAGSFRWYQDQQFHCYTIKALLFGFPYEESDSVAAFVEQTQILLMQRKDGQLFKIFLAEAFFYLHIINSYEEDNHLIVDICCYKDPTMLDCMYVEALMGIQKNPDYARMFRGRPLRFVLPLKNVSSDTAPETNLVTLQGAKATAYRLYDGNIFSQPELLCDLGCETPRIYYEKYLGQPYRYFYAISCDVDADNPGTLIKVDIKTRTKMTWCEENVYPSEPIFVPSPDPKEEDDGVVLSALVWGRGIEREVGILVLDASTWQELSRATFTTPSPVPKCLHGWFTENIDLTFKSTLLQ</sequence>
<feature type="binding site" evidence="5">
    <location>
        <position position="779"/>
    </location>
    <ligand>
        <name>Fe cation</name>
        <dbReference type="ChEBI" id="CHEBI:24875"/>
        <note>catalytic</note>
    </ligand>
</feature>
<evidence type="ECO:0000256" key="1">
    <source>
        <dbReference type="ARBA" id="ARBA00006787"/>
    </source>
</evidence>
<dbReference type="Pfam" id="PF03055">
    <property type="entry name" value="RPE65"/>
    <property type="match status" value="1"/>
</dbReference>
<feature type="binding site" evidence="5">
    <location>
        <position position="565"/>
    </location>
    <ligand>
        <name>Fe cation</name>
        <dbReference type="ChEBI" id="CHEBI:24875"/>
        <note>catalytic</note>
    </ligand>
</feature>
<keyword evidence="7" id="KW-1185">Reference proteome</keyword>
<evidence type="ECO:0000256" key="4">
    <source>
        <dbReference type="ARBA" id="ARBA00023004"/>
    </source>
</evidence>
<evidence type="ECO:0000313" key="7">
    <source>
        <dbReference type="Proteomes" id="UP000235965"/>
    </source>
</evidence>
<dbReference type="AlphaFoldDB" id="A0A2J7RDY6"/>
<dbReference type="PANTHER" id="PTHR10543">
    <property type="entry name" value="BETA-CAROTENE DIOXYGENASE"/>
    <property type="match status" value="1"/>
</dbReference>
<dbReference type="GO" id="GO:0046872">
    <property type="term" value="F:metal ion binding"/>
    <property type="evidence" value="ECO:0007669"/>
    <property type="project" value="UniProtKB-KW"/>
</dbReference>
<dbReference type="InParanoid" id="A0A2J7RDY6"/>
<dbReference type="InterPro" id="IPR004294">
    <property type="entry name" value="Carotenoid_Oase"/>
</dbReference>
<comment type="cofactor">
    <cofactor evidence="5">
        <name>Fe(2+)</name>
        <dbReference type="ChEBI" id="CHEBI:29033"/>
    </cofactor>
    <text evidence="5">Binds 1 Fe(2+) ion per subunit.</text>
</comment>
<feature type="binding site" evidence="5">
    <location>
        <position position="398"/>
    </location>
    <ligand>
        <name>Fe cation</name>
        <dbReference type="ChEBI" id="CHEBI:24875"/>
        <note>catalytic</note>
    </ligand>
</feature>
<dbReference type="GO" id="GO:0016121">
    <property type="term" value="P:carotene catabolic process"/>
    <property type="evidence" value="ECO:0007669"/>
    <property type="project" value="TreeGrafter"/>
</dbReference>
<dbReference type="GO" id="GO:0003834">
    <property type="term" value="F:beta-carotene 15,15'-dioxygenase activity"/>
    <property type="evidence" value="ECO:0007669"/>
    <property type="project" value="TreeGrafter"/>
</dbReference>
<dbReference type="FunCoup" id="A0A2J7RDY6">
    <property type="interactions" value="3"/>
</dbReference>
<dbReference type="EMBL" id="NEVH01005280">
    <property type="protein sequence ID" value="PNF39042.1"/>
    <property type="molecule type" value="Genomic_DNA"/>
</dbReference>
<dbReference type="STRING" id="105785.A0A2J7RDY6"/>
<keyword evidence="4 5" id="KW-0408">Iron</keyword>
<comment type="caution">
    <text evidence="6">The sequence shown here is derived from an EMBL/GenBank/DDBJ whole genome shotgun (WGS) entry which is preliminary data.</text>
</comment>
<proteinExistence type="inferred from homology"/>
<feature type="binding site" evidence="5">
    <location>
        <position position="468"/>
    </location>
    <ligand>
        <name>Fe cation</name>
        <dbReference type="ChEBI" id="CHEBI:24875"/>
        <note>catalytic</note>
    </ligand>
</feature>
<keyword evidence="3" id="KW-0560">Oxidoreductase</keyword>